<evidence type="ECO:0000313" key="8">
    <source>
        <dbReference type="EMBL" id="MTH54386.1"/>
    </source>
</evidence>
<proteinExistence type="predicted"/>
<evidence type="ECO:0000256" key="3">
    <source>
        <dbReference type="ARBA" id="ARBA00022679"/>
    </source>
</evidence>
<feature type="binding site" evidence="6">
    <location>
        <position position="89"/>
    </location>
    <ligand>
        <name>Mg(2+)</name>
        <dbReference type="ChEBI" id="CHEBI:18420"/>
        <note>ligand shared between all trimeric partners</note>
    </ligand>
</feature>
<dbReference type="GO" id="GO:0046872">
    <property type="term" value="F:metal ion binding"/>
    <property type="evidence" value="ECO:0007669"/>
    <property type="project" value="UniProtKB-KW"/>
</dbReference>
<dbReference type="GO" id="GO:0009401">
    <property type="term" value="P:phosphoenolpyruvate-dependent sugar phosphotransferase system"/>
    <property type="evidence" value="ECO:0007669"/>
    <property type="project" value="UniProtKB-KW"/>
</dbReference>
<dbReference type="PANTHER" id="PTHR34382">
    <property type="entry name" value="PTS SYSTEM N,N'-DIACETYLCHITOBIOSE-SPECIFIC EIIA COMPONENT"/>
    <property type="match status" value="1"/>
</dbReference>
<dbReference type="GO" id="GO:0016740">
    <property type="term" value="F:transferase activity"/>
    <property type="evidence" value="ECO:0007669"/>
    <property type="project" value="UniProtKB-KW"/>
</dbReference>
<sequence>MVQEKRRIKIVQDLELIPFQIISEVGAARSSFMEALMHGRKGEYAEAKEKVLEAQAYLSAGHKVHAGLVQKEAAGEEVKVTLLMVHAEDLMITTETMGEMVKEMIHMYKEFRRS</sequence>
<reference evidence="8 9" key="1">
    <citation type="journal article" date="2017" name="Int. J. Syst. Evol. Microbiol.">
        <title>Bacillus mangrovi sp. nov., isolated from a sediment sample from a mangrove forest.</title>
        <authorList>
            <person name="Gupta V."/>
            <person name="Singh P.K."/>
            <person name="Korpole S."/>
            <person name="Tanuku N.R.S."/>
            <person name="Pinnaka A.K."/>
        </authorList>
    </citation>
    <scope>NUCLEOTIDE SEQUENCE [LARGE SCALE GENOMIC DNA]</scope>
    <source>
        <strain evidence="8 9">KCTC 33872</strain>
    </source>
</reference>
<evidence type="ECO:0000256" key="2">
    <source>
        <dbReference type="ARBA" id="ARBA00022597"/>
    </source>
</evidence>
<evidence type="ECO:0000313" key="9">
    <source>
        <dbReference type="Proteomes" id="UP000434639"/>
    </source>
</evidence>
<keyword evidence="6" id="KW-0460">Magnesium</keyword>
<dbReference type="Proteomes" id="UP000434639">
    <property type="component" value="Unassembled WGS sequence"/>
</dbReference>
<evidence type="ECO:0000256" key="4">
    <source>
        <dbReference type="ARBA" id="ARBA00022683"/>
    </source>
</evidence>
<organism evidence="8 9">
    <name type="scientific">Metabacillus mangrovi</name>
    <dbReference type="NCBI Taxonomy" id="1491830"/>
    <lineage>
        <taxon>Bacteria</taxon>
        <taxon>Bacillati</taxon>
        <taxon>Bacillota</taxon>
        <taxon>Bacilli</taxon>
        <taxon>Bacillales</taxon>
        <taxon>Bacillaceae</taxon>
        <taxon>Metabacillus</taxon>
    </lineage>
</organism>
<dbReference type="Gene3D" id="1.20.58.80">
    <property type="entry name" value="Phosphotransferase system, lactose/cellobiose-type IIA subunit"/>
    <property type="match status" value="1"/>
</dbReference>
<accession>A0A7X2S700</accession>
<dbReference type="CDD" id="cd00215">
    <property type="entry name" value="PTS_IIA_lac"/>
    <property type="match status" value="1"/>
</dbReference>
<dbReference type="EMBL" id="WMIB01000013">
    <property type="protein sequence ID" value="MTH54386.1"/>
    <property type="molecule type" value="Genomic_DNA"/>
</dbReference>
<keyword evidence="1" id="KW-0813">Transport</keyword>
<feature type="modified residue" description="Phosphohistidine; by HPr" evidence="7">
    <location>
        <position position="86"/>
    </location>
</feature>
<evidence type="ECO:0000256" key="7">
    <source>
        <dbReference type="PROSITE-ProRule" id="PRU00418"/>
    </source>
</evidence>
<dbReference type="InterPro" id="IPR036542">
    <property type="entry name" value="PTS_IIA_lac/cel_sf"/>
</dbReference>
<dbReference type="OrthoDB" id="350602at2"/>
<dbReference type="Pfam" id="PF02255">
    <property type="entry name" value="PTS_IIA"/>
    <property type="match status" value="1"/>
</dbReference>
<dbReference type="AlphaFoldDB" id="A0A7X2S700"/>
<keyword evidence="9" id="KW-1185">Reference proteome</keyword>
<dbReference type="InterPro" id="IPR003188">
    <property type="entry name" value="PTS_IIA_lac/cel"/>
</dbReference>
<evidence type="ECO:0000256" key="5">
    <source>
        <dbReference type="PIRSR" id="PIRSR000699-1"/>
    </source>
</evidence>
<keyword evidence="2" id="KW-0762">Sugar transport</keyword>
<evidence type="ECO:0000256" key="1">
    <source>
        <dbReference type="ARBA" id="ARBA00022448"/>
    </source>
</evidence>
<evidence type="ECO:0000256" key="6">
    <source>
        <dbReference type="PIRSR" id="PIRSR000699-2"/>
    </source>
</evidence>
<keyword evidence="4" id="KW-0598">Phosphotransferase system</keyword>
<comment type="cofactor">
    <cofactor evidence="6">
        <name>Mg(2+)</name>
        <dbReference type="ChEBI" id="CHEBI:18420"/>
    </cofactor>
    <text evidence="6">Binds 1 Mg(2+) ion per trimer.</text>
</comment>
<dbReference type="PROSITE" id="PS51095">
    <property type="entry name" value="PTS_EIIA_TYPE_3"/>
    <property type="match status" value="1"/>
</dbReference>
<gene>
    <name evidence="8" type="ORF">GKZ89_13330</name>
</gene>
<protein>
    <submittedName>
        <fullName evidence="8">PTS lactose/cellobiose transporter subunit IIA</fullName>
    </submittedName>
</protein>
<comment type="caution">
    <text evidence="8">The sequence shown here is derived from an EMBL/GenBank/DDBJ whole genome shotgun (WGS) entry which is preliminary data.</text>
</comment>
<dbReference type="SUPFAM" id="SSF46973">
    <property type="entry name" value="Enzyme IIa from lactose specific PTS, IIa-lac"/>
    <property type="match status" value="1"/>
</dbReference>
<dbReference type="PIRSF" id="PIRSF000699">
    <property type="entry name" value="PTS_IILac_III"/>
    <property type="match status" value="1"/>
</dbReference>
<keyword evidence="3" id="KW-0808">Transferase</keyword>
<name>A0A7X2S700_9BACI</name>
<keyword evidence="6" id="KW-0479">Metal-binding</keyword>
<feature type="active site" description="Tele-phosphohistidine intermediate" evidence="5">
    <location>
        <position position="86"/>
    </location>
</feature>
<dbReference type="PANTHER" id="PTHR34382:SF7">
    <property type="entry name" value="PTS SYSTEM N,N'-DIACETYLCHITOBIOSE-SPECIFIC EIIA COMPONENT"/>
    <property type="match status" value="1"/>
</dbReference>